<gene>
    <name evidence="1" type="ORF">ABVK25_008439</name>
</gene>
<name>A0ABR4B0G0_9LECA</name>
<evidence type="ECO:0000313" key="1">
    <source>
        <dbReference type="EMBL" id="KAL2051387.1"/>
    </source>
</evidence>
<dbReference type="Proteomes" id="UP001590951">
    <property type="component" value="Unassembled WGS sequence"/>
</dbReference>
<protein>
    <recommendedName>
        <fullName evidence="3">C2H2-type domain-containing protein</fullName>
    </recommendedName>
</protein>
<evidence type="ECO:0008006" key="3">
    <source>
        <dbReference type="Google" id="ProtNLM"/>
    </source>
</evidence>
<dbReference type="EMBL" id="JBHFEH010000036">
    <property type="protein sequence ID" value="KAL2051387.1"/>
    <property type="molecule type" value="Genomic_DNA"/>
</dbReference>
<keyword evidence="2" id="KW-1185">Reference proteome</keyword>
<organism evidence="1 2">
    <name type="scientific">Lepraria finkii</name>
    <dbReference type="NCBI Taxonomy" id="1340010"/>
    <lineage>
        <taxon>Eukaryota</taxon>
        <taxon>Fungi</taxon>
        <taxon>Dikarya</taxon>
        <taxon>Ascomycota</taxon>
        <taxon>Pezizomycotina</taxon>
        <taxon>Lecanoromycetes</taxon>
        <taxon>OSLEUM clade</taxon>
        <taxon>Lecanoromycetidae</taxon>
        <taxon>Lecanorales</taxon>
        <taxon>Lecanorineae</taxon>
        <taxon>Stereocaulaceae</taxon>
        <taxon>Lepraria</taxon>
    </lineage>
</organism>
<sequence length="195" mass="21640">MQAMKAQFQQAAPQPAPQPMESIKAPEYHYCKLCKTSFSLTARLIRYTQESNCNKPVYNRCNQIFTSRNQLYKYLHTKFSAANPAATLPLPQKQLSTPATPPATLAPRYRIILPPPPAYKAIKDYLTVKNLYIRYTPLRATNKYIPPYLRISNLSQLFGRRSATAKSMNSATASTASTTSIKTTASAASAASAIQ</sequence>
<accession>A0ABR4B0G0</accession>
<proteinExistence type="predicted"/>
<reference evidence="1 2" key="1">
    <citation type="submission" date="2024-09" db="EMBL/GenBank/DDBJ databases">
        <title>Rethinking Asexuality: The Enigmatic Case of Functional Sexual Genes in Lepraria (Stereocaulaceae).</title>
        <authorList>
            <person name="Doellman M."/>
            <person name="Sun Y."/>
            <person name="Barcenas-Pena A."/>
            <person name="Lumbsch H.T."/>
            <person name="Grewe F."/>
        </authorList>
    </citation>
    <scope>NUCLEOTIDE SEQUENCE [LARGE SCALE GENOMIC DNA]</scope>
    <source>
        <strain evidence="1 2">Grewe 0041</strain>
    </source>
</reference>
<evidence type="ECO:0000313" key="2">
    <source>
        <dbReference type="Proteomes" id="UP001590951"/>
    </source>
</evidence>
<comment type="caution">
    <text evidence="1">The sequence shown here is derived from an EMBL/GenBank/DDBJ whole genome shotgun (WGS) entry which is preliminary data.</text>
</comment>